<sequence>MEVQLYLLQQGTQAENIIFTASHTFVHTSPGTGFVNYNVVVNFTDTTNVGTVVAETRAINAVRFQ</sequence>
<accession>A0A2R8FFE2</accession>
<keyword evidence="2" id="KW-1185">Reference proteome</keyword>
<organism evidence="1">
    <name type="scientific">Brazilian cedratvirus IHUMI</name>
    <dbReference type="NCBI Taxonomy" id="2126980"/>
    <lineage>
        <taxon>Viruses</taxon>
        <taxon>Pithoviruses</taxon>
        <taxon>Orthocedratvirinae</taxon>
        <taxon>Alphacedratvirus</taxon>
        <taxon>Alphacedratvirus brasiliense</taxon>
    </lineage>
</organism>
<evidence type="ECO:0000313" key="2">
    <source>
        <dbReference type="Proteomes" id="UP000273054"/>
    </source>
</evidence>
<name>A0A2R8FFE2_9VIRU</name>
<reference evidence="1" key="1">
    <citation type="submission" date="2018-03" db="EMBL/GenBank/DDBJ databases">
        <authorList>
            <consortium name="Urmite Genomes"/>
        </authorList>
    </citation>
    <scope>NUCLEOTIDE SEQUENCE [LARGE SCALE GENOMIC DNA]</scope>
    <source>
        <strain evidence="1">IHUMI-27.7</strain>
    </source>
</reference>
<dbReference type="Proteomes" id="UP000273054">
    <property type="component" value="Segment"/>
</dbReference>
<evidence type="ECO:0000313" key="1">
    <source>
        <dbReference type="EMBL" id="SPN79666.1"/>
    </source>
</evidence>
<gene>
    <name evidence="1" type="ORF">BRZCDTV_462</name>
</gene>
<proteinExistence type="predicted"/>
<dbReference type="EMBL" id="LT994651">
    <property type="protein sequence ID" value="SPN79666.1"/>
    <property type="molecule type" value="Genomic_DNA"/>
</dbReference>
<protein>
    <submittedName>
        <fullName evidence="1">Uncharacterized protein</fullName>
    </submittedName>
</protein>